<dbReference type="NCBIfam" id="TIGR01292">
    <property type="entry name" value="TRX_reduct"/>
    <property type="match status" value="1"/>
</dbReference>
<comment type="subunit">
    <text evidence="2 8">Homodimer.</text>
</comment>
<dbReference type="InterPro" id="IPR005982">
    <property type="entry name" value="Thioredox_Rdtase"/>
</dbReference>
<sequence length="321" mass="34690">MAETRHVRLLILGSGPAGYSAAVYAARANLDPVLITGIQQGGQLTTTTEVENWPGDPEGLTGPDLMVRMQKHAEKFETEIVFDHINKTDLTKRPFTLYGDSATYTCDALIIATGASAKYLGLESEEAFKGKGVSACATCDGFFYRNQKVAVIGGGNTAVEEALYLSNIASEVHVIHRRDGFRSEKILEQRLRDKAENGNVTLHLNRTLDEVIGDEMGVTKVRIADTQSDNKEELDVMGLFVAIGHKPNTDIFEGQVEMKDGYITVNSGLQGNATQTSVPGVFAAGDVSDHVYRQAITSAGTGCMAALDAEKFLDGTHADQW</sequence>
<comment type="cofactor">
    <cofactor evidence="9">
        <name>FAD</name>
        <dbReference type="ChEBI" id="CHEBI:57692"/>
    </cofactor>
    <text evidence="9">Binds 1 FAD per subunit.</text>
</comment>
<dbReference type="FunFam" id="3.50.50.60:FF:000007">
    <property type="entry name" value="Alkyl hydroperoxide reductase, F subunit"/>
    <property type="match status" value="1"/>
</dbReference>
<dbReference type="GO" id="GO:0050660">
    <property type="term" value="F:flavin adenine dinucleotide binding"/>
    <property type="evidence" value="ECO:0007669"/>
    <property type="project" value="UniProtKB-ARBA"/>
</dbReference>
<dbReference type="SUPFAM" id="SSF51905">
    <property type="entry name" value="FAD/NAD(P)-binding domain"/>
    <property type="match status" value="1"/>
</dbReference>
<keyword evidence="6" id="KW-1015">Disulfide bond</keyword>
<dbReference type="GO" id="GO:0019430">
    <property type="term" value="P:removal of superoxide radicals"/>
    <property type="evidence" value="ECO:0007669"/>
    <property type="project" value="UniProtKB-UniRule"/>
</dbReference>
<dbReference type="GO" id="GO:0032991">
    <property type="term" value="C:protein-containing complex"/>
    <property type="evidence" value="ECO:0007669"/>
    <property type="project" value="UniProtKB-ARBA"/>
</dbReference>
<evidence type="ECO:0000256" key="7">
    <source>
        <dbReference type="ARBA" id="ARBA00023284"/>
    </source>
</evidence>
<evidence type="ECO:0000256" key="4">
    <source>
        <dbReference type="ARBA" id="ARBA00022827"/>
    </source>
</evidence>
<dbReference type="PROSITE" id="PS00573">
    <property type="entry name" value="PYRIDINE_REDOX_2"/>
    <property type="match status" value="1"/>
</dbReference>
<keyword evidence="5 8" id="KW-0560">Oxidoreductase</keyword>
<keyword evidence="4 8" id="KW-0274">FAD</keyword>
<dbReference type="KEGG" id="smaa:IT774_06930"/>
<evidence type="ECO:0000256" key="6">
    <source>
        <dbReference type="ARBA" id="ARBA00023157"/>
    </source>
</evidence>
<dbReference type="GO" id="GO:0005829">
    <property type="term" value="C:cytosol"/>
    <property type="evidence" value="ECO:0007669"/>
    <property type="project" value="UniProtKB-ARBA"/>
</dbReference>
<dbReference type="InterPro" id="IPR050097">
    <property type="entry name" value="Ferredoxin-NADP_redctase_2"/>
</dbReference>
<dbReference type="RefSeq" id="WP_195811923.1">
    <property type="nucleotide sequence ID" value="NZ_CP064795.1"/>
</dbReference>
<dbReference type="InterPro" id="IPR023753">
    <property type="entry name" value="FAD/NAD-binding_dom"/>
</dbReference>
<evidence type="ECO:0000256" key="2">
    <source>
        <dbReference type="ARBA" id="ARBA00011738"/>
    </source>
</evidence>
<dbReference type="EMBL" id="CP064795">
    <property type="protein sequence ID" value="QPG06850.1"/>
    <property type="molecule type" value="Genomic_DNA"/>
</dbReference>
<name>A0A7S9E0K9_9ALTE</name>
<comment type="similarity">
    <text evidence="1 8">Belongs to the class-II pyridine nucleotide-disulfide oxidoreductase family.</text>
</comment>
<keyword evidence="12" id="KW-1185">Reference proteome</keyword>
<dbReference type="AlphaFoldDB" id="A0A7S9E0K9"/>
<dbReference type="Proteomes" id="UP000595095">
    <property type="component" value="Chromosome"/>
</dbReference>
<evidence type="ECO:0000313" key="12">
    <source>
        <dbReference type="Proteomes" id="UP000595095"/>
    </source>
</evidence>
<dbReference type="PRINTS" id="PR00469">
    <property type="entry name" value="PNDRDTASEII"/>
</dbReference>
<evidence type="ECO:0000256" key="3">
    <source>
        <dbReference type="ARBA" id="ARBA00022630"/>
    </source>
</evidence>
<dbReference type="GO" id="GO:0004791">
    <property type="term" value="F:thioredoxin-disulfide reductase (NADPH) activity"/>
    <property type="evidence" value="ECO:0007669"/>
    <property type="project" value="UniProtKB-UniRule"/>
</dbReference>
<accession>A0A7S9E0K9</accession>
<dbReference type="EC" id="1.8.1.9" evidence="8"/>
<comment type="catalytic activity">
    <reaction evidence="8">
        <text>[thioredoxin]-dithiol + NADP(+) = [thioredoxin]-disulfide + NADPH + H(+)</text>
        <dbReference type="Rhea" id="RHEA:20345"/>
        <dbReference type="Rhea" id="RHEA-COMP:10698"/>
        <dbReference type="Rhea" id="RHEA-COMP:10700"/>
        <dbReference type="ChEBI" id="CHEBI:15378"/>
        <dbReference type="ChEBI" id="CHEBI:29950"/>
        <dbReference type="ChEBI" id="CHEBI:50058"/>
        <dbReference type="ChEBI" id="CHEBI:57783"/>
        <dbReference type="ChEBI" id="CHEBI:58349"/>
        <dbReference type="EC" id="1.8.1.9"/>
    </reaction>
</comment>
<dbReference type="InterPro" id="IPR008255">
    <property type="entry name" value="Pyr_nucl-diS_OxRdtase_2_AS"/>
</dbReference>
<protein>
    <recommendedName>
        <fullName evidence="8">Thioredoxin reductase</fullName>
        <ecNumber evidence="8">1.8.1.9</ecNumber>
    </recommendedName>
</protein>
<dbReference type="InterPro" id="IPR036188">
    <property type="entry name" value="FAD/NAD-bd_sf"/>
</dbReference>
<evidence type="ECO:0000256" key="9">
    <source>
        <dbReference type="RuleBase" id="RU003881"/>
    </source>
</evidence>
<evidence type="ECO:0000256" key="5">
    <source>
        <dbReference type="ARBA" id="ARBA00023002"/>
    </source>
</evidence>
<organism evidence="11 12">
    <name type="scientific">Salinimonas marina</name>
    <dbReference type="NCBI Taxonomy" id="2785918"/>
    <lineage>
        <taxon>Bacteria</taxon>
        <taxon>Pseudomonadati</taxon>
        <taxon>Pseudomonadota</taxon>
        <taxon>Gammaproteobacteria</taxon>
        <taxon>Alteromonadales</taxon>
        <taxon>Alteromonadaceae</taxon>
        <taxon>Alteromonas/Salinimonas group</taxon>
        <taxon>Salinimonas</taxon>
    </lineage>
</organism>
<keyword evidence="3 8" id="KW-0285">Flavoprotein</keyword>
<evidence type="ECO:0000256" key="8">
    <source>
        <dbReference type="RuleBase" id="RU003880"/>
    </source>
</evidence>
<evidence type="ECO:0000256" key="1">
    <source>
        <dbReference type="ARBA" id="ARBA00009333"/>
    </source>
</evidence>
<feature type="domain" description="FAD/NAD(P)-binding" evidence="10">
    <location>
        <begin position="8"/>
        <end position="301"/>
    </location>
</feature>
<dbReference type="PANTHER" id="PTHR48105">
    <property type="entry name" value="THIOREDOXIN REDUCTASE 1-RELATED-RELATED"/>
    <property type="match status" value="1"/>
</dbReference>
<gene>
    <name evidence="11" type="primary">trxB</name>
    <name evidence="11" type="ORF">IT774_06930</name>
</gene>
<dbReference type="Gene3D" id="3.50.50.60">
    <property type="entry name" value="FAD/NAD(P)-binding domain"/>
    <property type="match status" value="2"/>
</dbReference>
<evidence type="ECO:0000313" key="11">
    <source>
        <dbReference type="EMBL" id="QPG06850.1"/>
    </source>
</evidence>
<proteinExistence type="inferred from homology"/>
<dbReference type="Pfam" id="PF07992">
    <property type="entry name" value="Pyr_redox_2"/>
    <property type="match status" value="1"/>
</dbReference>
<keyword evidence="9" id="KW-0521">NADP</keyword>
<reference evidence="11 12" key="1">
    <citation type="submission" date="2020-11" db="EMBL/GenBank/DDBJ databases">
        <title>Complete genome sequence for Salinimonas sp. strain G2-b.</title>
        <authorList>
            <person name="Park S.-J."/>
        </authorList>
    </citation>
    <scope>NUCLEOTIDE SEQUENCE [LARGE SCALE GENOMIC DNA]</scope>
    <source>
        <strain evidence="11 12">G2-b</strain>
    </source>
</reference>
<evidence type="ECO:0000259" key="10">
    <source>
        <dbReference type="Pfam" id="PF07992"/>
    </source>
</evidence>
<dbReference type="PRINTS" id="PR00368">
    <property type="entry name" value="FADPNR"/>
</dbReference>
<keyword evidence="7 8" id="KW-0676">Redox-active center</keyword>